<dbReference type="GO" id="GO:0005886">
    <property type="term" value="C:plasma membrane"/>
    <property type="evidence" value="ECO:0007669"/>
    <property type="project" value="UniProtKB-SubCell"/>
</dbReference>
<dbReference type="GO" id="GO:0042973">
    <property type="term" value="F:glucan endo-1,3-beta-D-glucosidase activity"/>
    <property type="evidence" value="ECO:0007669"/>
    <property type="project" value="UniProtKB-EC"/>
</dbReference>
<keyword evidence="9" id="KW-0119">Carbohydrate metabolism</keyword>
<comment type="similarity">
    <text evidence="3">Belongs to the glycosyl hydrolase 17 family.</text>
</comment>
<comment type="caution">
    <text evidence="17">The sequence shown here is derived from an EMBL/GenBank/DDBJ whole genome shotgun (WGS) entry which is preliminary data.</text>
</comment>
<gene>
    <name evidence="17" type="ORF">PCANC_05680</name>
    <name evidence="16" type="ORF">PCANC_09858</name>
</gene>
<comment type="function">
    <text evidence="12">Glucanases play a role in cell expansion during growth, in cell-cell fusion during mating, and in spore release during sporulation. This enzyme may be involved in beta-glucan degradation. Active on laminarin and lichenan.</text>
</comment>
<evidence type="ECO:0000256" key="4">
    <source>
        <dbReference type="ARBA" id="ARBA00012780"/>
    </source>
</evidence>
<evidence type="ECO:0000256" key="14">
    <source>
        <dbReference type="ARBA" id="ARBA00043078"/>
    </source>
</evidence>
<feature type="signal peptide" evidence="15">
    <location>
        <begin position="1"/>
        <end position="28"/>
    </location>
</feature>
<evidence type="ECO:0000313" key="17">
    <source>
        <dbReference type="EMBL" id="PLW54852.1"/>
    </source>
</evidence>
<evidence type="ECO:0000256" key="5">
    <source>
        <dbReference type="ARBA" id="ARBA00022475"/>
    </source>
</evidence>
<keyword evidence="8" id="KW-0325">Glycoprotein</keyword>
<evidence type="ECO:0000256" key="9">
    <source>
        <dbReference type="ARBA" id="ARBA00023277"/>
    </source>
</evidence>
<keyword evidence="11" id="KW-0624">Polysaccharide degradation</keyword>
<organism evidence="17 18">
    <name type="scientific">Puccinia coronata f. sp. avenae</name>
    <dbReference type="NCBI Taxonomy" id="200324"/>
    <lineage>
        <taxon>Eukaryota</taxon>
        <taxon>Fungi</taxon>
        <taxon>Dikarya</taxon>
        <taxon>Basidiomycota</taxon>
        <taxon>Pucciniomycotina</taxon>
        <taxon>Pucciniomycetes</taxon>
        <taxon>Pucciniales</taxon>
        <taxon>Pucciniaceae</taxon>
        <taxon>Puccinia</taxon>
    </lineage>
</organism>
<feature type="chain" id="PRO_5015084128" description="glucan endo-1,3-beta-D-glucosidase" evidence="15">
    <location>
        <begin position="29"/>
        <end position="347"/>
    </location>
</feature>
<evidence type="ECO:0000256" key="10">
    <source>
        <dbReference type="ARBA" id="ARBA00023316"/>
    </source>
</evidence>
<dbReference type="GO" id="GO:0009277">
    <property type="term" value="C:fungal-type cell wall"/>
    <property type="evidence" value="ECO:0007669"/>
    <property type="project" value="TreeGrafter"/>
</dbReference>
<evidence type="ECO:0000256" key="8">
    <source>
        <dbReference type="ARBA" id="ARBA00023180"/>
    </source>
</evidence>
<dbReference type="SUPFAM" id="SSF51445">
    <property type="entry name" value="(Trans)glycosidases"/>
    <property type="match status" value="1"/>
</dbReference>
<dbReference type="EMBL" id="PGCJ01000801">
    <property type="protein sequence ID" value="PLW20201.1"/>
    <property type="molecule type" value="Genomic_DNA"/>
</dbReference>
<evidence type="ECO:0000256" key="12">
    <source>
        <dbReference type="ARBA" id="ARBA00037649"/>
    </source>
</evidence>
<evidence type="ECO:0000256" key="3">
    <source>
        <dbReference type="ARBA" id="ARBA00008773"/>
    </source>
</evidence>
<evidence type="ECO:0000313" key="16">
    <source>
        <dbReference type="EMBL" id="PLW20201.1"/>
    </source>
</evidence>
<dbReference type="GO" id="GO:0071555">
    <property type="term" value="P:cell wall organization"/>
    <property type="evidence" value="ECO:0007669"/>
    <property type="project" value="UniProtKB-KW"/>
</dbReference>
<dbReference type="GO" id="GO:0005576">
    <property type="term" value="C:extracellular region"/>
    <property type="evidence" value="ECO:0007669"/>
    <property type="project" value="TreeGrafter"/>
</dbReference>
<evidence type="ECO:0000256" key="13">
    <source>
        <dbReference type="ARBA" id="ARBA00042373"/>
    </source>
</evidence>
<dbReference type="InterPro" id="IPR050732">
    <property type="entry name" value="Beta-glucan_modifiers"/>
</dbReference>
<proteinExistence type="inferred from homology"/>
<dbReference type="EC" id="3.2.1.39" evidence="4"/>
<dbReference type="PANTHER" id="PTHR16631">
    <property type="entry name" value="GLUCAN 1,3-BETA-GLUCOSIDASE"/>
    <property type="match status" value="1"/>
</dbReference>
<evidence type="ECO:0000256" key="11">
    <source>
        <dbReference type="ARBA" id="ARBA00023326"/>
    </source>
</evidence>
<keyword evidence="10" id="KW-0961">Cell wall biogenesis/degradation</keyword>
<sequence>MFSLKATLIFLSFLAMNVSIMALGEVQGDELAYPVRRESLCYPSPTQSMDFPDTTHALTKSPKNWWCPLEKEFAWLGFSYDVSDCPSRGEMIDTFTWMRHSKKARYVRIYSNCDNQGFDNDVIEAAAQVGVGIYALIWFGFDGDDKWKGRKEHLLQAIKDNPKAPYVIRAVTCGSEPLFDQVLPVEDLVAQIQDLKEQLHPFGIQVTLSEMPAGHQAHNDTPEIFNAVDFVSLHSFGFFEQNATTADRASVAIRRDVKYGLKNGGGKKVVITQTGWPSNTDVWKSAAVANLEQETLYFQMLDRHCKYFKRHSISWFSHIYNDTTLPGWGIVNGNGTEKISFHPRIAC</sequence>
<name>A0A2N5VY42_9BASI</name>
<keyword evidence="15" id="KW-0732">Signal</keyword>
<evidence type="ECO:0000256" key="15">
    <source>
        <dbReference type="SAM" id="SignalP"/>
    </source>
</evidence>
<keyword evidence="6" id="KW-0378">Hydrolase</keyword>
<dbReference type="OrthoDB" id="77201at2759"/>
<evidence type="ECO:0000313" key="18">
    <source>
        <dbReference type="Proteomes" id="UP000235388"/>
    </source>
</evidence>
<keyword evidence="5" id="KW-1003">Cell membrane</keyword>
<dbReference type="Proteomes" id="UP000235388">
    <property type="component" value="Unassembled WGS sequence"/>
</dbReference>
<keyword evidence="18" id="KW-1185">Reference proteome</keyword>
<evidence type="ECO:0000256" key="1">
    <source>
        <dbReference type="ARBA" id="ARBA00000382"/>
    </source>
</evidence>
<dbReference type="GO" id="GO:0009986">
    <property type="term" value="C:cell surface"/>
    <property type="evidence" value="ECO:0007669"/>
    <property type="project" value="TreeGrafter"/>
</dbReference>
<protein>
    <recommendedName>
        <fullName evidence="4">glucan endo-1,3-beta-D-glucosidase</fullName>
        <ecNumber evidence="4">3.2.1.39</ecNumber>
    </recommendedName>
    <alternativeName>
        <fullName evidence="14">Endo-1,3-beta-glucanase btgC</fullName>
    </alternativeName>
    <alternativeName>
        <fullName evidence="13">Laminarinase btgC</fullName>
    </alternativeName>
</protein>
<reference evidence="17 18" key="1">
    <citation type="submission" date="2017-11" db="EMBL/GenBank/DDBJ databases">
        <title>De novo assembly and phasing of dikaryotic genomes from two isolates of Puccinia coronata f. sp. avenae, the causal agent of oat crown rust.</title>
        <authorList>
            <person name="Miller M.E."/>
            <person name="Zhang Y."/>
            <person name="Omidvar V."/>
            <person name="Sperschneider J."/>
            <person name="Schwessinger B."/>
            <person name="Raley C."/>
            <person name="Palmer J.M."/>
            <person name="Garnica D."/>
            <person name="Upadhyaya N."/>
            <person name="Rathjen J."/>
            <person name="Taylor J.M."/>
            <person name="Park R.F."/>
            <person name="Dodds P.N."/>
            <person name="Hirsch C.D."/>
            <person name="Kianian S.F."/>
            <person name="Figueroa M."/>
        </authorList>
    </citation>
    <scope>NUCLEOTIDE SEQUENCE [LARGE SCALE GENOMIC DNA]</scope>
    <source>
        <strain evidence="17">12NC29</strain>
    </source>
</reference>
<dbReference type="AlphaFoldDB" id="A0A2N5VY42"/>
<keyword evidence="7" id="KW-0472">Membrane</keyword>
<evidence type="ECO:0000256" key="7">
    <source>
        <dbReference type="ARBA" id="ARBA00023136"/>
    </source>
</evidence>
<accession>A0A2N5VY42</accession>
<comment type="subcellular location">
    <subcellularLocation>
        <location evidence="2">Cell membrane</location>
        <topology evidence="2">Single-pass type II membrane protein</topology>
    </subcellularLocation>
</comment>
<dbReference type="EMBL" id="PGCJ01000040">
    <property type="protein sequence ID" value="PLW54852.1"/>
    <property type="molecule type" value="Genomic_DNA"/>
</dbReference>
<dbReference type="PANTHER" id="PTHR16631:SF17">
    <property type="entry name" value="GLUCAN ENDO-1,3-BETA-GLUCOSIDASE BTGC"/>
    <property type="match status" value="1"/>
</dbReference>
<dbReference type="Gene3D" id="3.20.20.80">
    <property type="entry name" value="Glycosidases"/>
    <property type="match status" value="1"/>
</dbReference>
<dbReference type="InterPro" id="IPR017853">
    <property type="entry name" value="GH"/>
</dbReference>
<comment type="catalytic activity">
    <reaction evidence="1">
        <text>Hydrolysis of (1-&gt;3)-beta-D-glucosidic linkages in (1-&gt;3)-beta-D-glucans.</text>
        <dbReference type="EC" id="3.2.1.39"/>
    </reaction>
</comment>
<evidence type="ECO:0000256" key="2">
    <source>
        <dbReference type="ARBA" id="ARBA00004401"/>
    </source>
</evidence>
<dbReference type="GO" id="GO:0000272">
    <property type="term" value="P:polysaccharide catabolic process"/>
    <property type="evidence" value="ECO:0007669"/>
    <property type="project" value="UniProtKB-KW"/>
</dbReference>
<evidence type="ECO:0000256" key="6">
    <source>
        <dbReference type="ARBA" id="ARBA00022801"/>
    </source>
</evidence>